<keyword evidence="1" id="KW-0678">Repressor</keyword>
<accession>A0A5J4J569</accession>
<dbReference type="GO" id="GO:0046872">
    <property type="term" value="F:metal ion binding"/>
    <property type="evidence" value="ECO:0007669"/>
    <property type="project" value="InterPro"/>
</dbReference>
<feature type="domain" description="HTH merR-type" evidence="5">
    <location>
        <begin position="6"/>
        <end position="75"/>
    </location>
</feature>
<keyword evidence="7" id="KW-1185">Reference proteome</keyword>
<name>A0A5J4J569_9FLAO</name>
<dbReference type="Gene3D" id="1.10.1240.10">
    <property type="entry name" value="Methionine synthase domain"/>
    <property type="match status" value="1"/>
</dbReference>
<dbReference type="RefSeq" id="WP_161596109.1">
    <property type="nucleotide sequence ID" value="NZ_BKCG01000012.1"/>
</dbReference>
<evidence type="ECO:0000256" key="4">
    <source>
        <dbReference type="ARBA" id="ARBA00023163"/>
    </source>
</evidence>
<evidence type="ECO:0000256" key="3">
    <source>
        <dbReference type="ARBA" id="ARBA00023125"/>
    </source>
</evidence>
<keyword evidence="4" id="KW-0804">Transcription</keyword>
<dbReference type="GO" id="GO:0031419">
    <property type="term" value="F:cobalamin binding"/>
    <property type="evidence" value="ECO:0007669"/>
    <property type="project" value="InterPro"/>
</dbReference>
<dbReference type="AlphaFoldDB" id="A0A5J4J569"/>
<dbReference type="PROSITE" id="PS50937">
    <property type="entry name" value="HTH_MERR_2"/>
    <property type="match status" value="1"/>
</dbReference>
<proteinExistence type="predicted"/>
<dbReference type="InterPro" id="IPR009061">
    <property type="entry name" value="DNA-bd_dom_put_sf"/>
</dbReference>
<evidence type="ECO:0000256" key="1">
    <source>
        <dbReference type="ARBA" id="ARBA00022491"/>
    </source>
</evidence>
<evidence type="ECO:0000256" key="2">
    <source>
        <dbReference type="ARBA" id="ARBA00023015"/>
    </source>
</evidence>
<dbReference type="PANTHER" id="PTHR30204:SF69">
    <property type="entry name" value="MERR-FAMILY TRANSCRIPTIONAL REGULATOR"/>
    <property type="match status" value="1"/>
</dbReference>
<dbReference type="InterPro" id="IPR000551">
    <property type="entry name" value="MerR-type_HTH_dom"/>
</dbReference>
<sequence length="304" mass="35180">MSIKTQFSIKDLENLSGVKAHTIRIWEKRYNLLSPERTETNIRRYSIESLKKILDIAYLYNEGYKISKIALLDDDALKQMIISSIENAPSEDLAINNFKKAMLAFDTVQFNTIFNKLKLSLSFDEIFETVFIPLLTQIGTLWHTKAIDVAHERFISELIKRKTIFHIEQESQENPYNPKRQTFCLFLPNKEIHEIGLLFTNYLLIKAGFNTIYLGHDIPLESLNKLRNSDKLTYIAYLTVSPDTNESGEYFNQFNITFNSETPPELWLVGSKTSSIDPSSLPRNISRYDSLESFLNKVKSLNKS</sequence>
<evidence type="ECO:0000259" key="5">
    <source>
        <dbReference type="PROSITE" id="PS50937"/>
    </source>
</evidence>
<dbReference type="Proteomes" id="UP000326509">
    <property type="component" value="Unassembled WGS sequence"/>
</dbReference>
<dbReference type="InterPro" id="IPR003759">
    <property type="entry name" value="Cbl-bd_cap"/>
</dbReference>
<dbReference type="SUPFAM" id="SSF52242">
    <property type="entry name" value="Cobalamin (vitamin B12)-binding domain"/>
    <property type="match status" value="1"/>
</dbReference>
<dbReference type="GO" id="GO:0003677">
    <property type="term" value="F:DNA binding"/>
    <property type="evidence" value="ECO:0007669"/>
    <property type="project" value="UniProtKB-KW"/>
</dbReference>
<dbReference type="OrthoDB" id="9800334at2"/>
<dbReference type="EMBL" id="BKCG01000012">
    <property type="protein sequence ID" value="GER60941.1"/>
    <property type="molecule type" value="Genomic_DNA"/>
</dbReference>
<evidence type="ECO:0000313" key="6">
    <source>
        <dbReference type="EMBL" id="GER60941.1"/>
    </source>
</evidence>
<dbReference type="InterPro" id="IPR036724">
    <property type="entry name" value="Cobalamin-bd_sf"/>
</dbReference>
<dbReference type="SMART" id="SM00422">
    <property type="entry name" value="HTH_MERR"/>
    <property type="match status" value="1"/>
</dbReference>
<dbReference type="InterPro" id="IPR036594">
    <property type="entry name" value="Meth_synthase_dom"/>
</dbReference>
<dbReference type="Gene3D" id="1.10.1660.10">
    <property type="match status" value="1"/>
</dbReference>
<dbReference type="CDD" id="cd01104">
    <property type="entry name" value="HTH_MlrA-CarA"/>
    <property type="match status" value="1"/>
</dbReference>
<organism evidence="6 7">
    <name type="scientific">Patiriisocius marinus</name>
    <dbReference type="NCBI Taxonomy" id="1397112"/>
    <lineage>
        <taxon>Bacteria</taxon>
        <taxon>Pseudomonadati</taxon>
        <taxon>Bacteroidota</taxon>
        <taxon>Flavobacteriia</taxon>
        <taxon>Flavobacteriales</taxon>
        <taxon>Flavobacteriaceae</taxon>
        <taxon>Patiriisocius</taxon>
    </lineage>
</organism>
<gene>
    <name evidence="6" type="ORF">ULMA_30490</name>
</gene>
<dbReference type="SUPFAM" id="SSF46955">
    <property type="entry name" value="Putative DNA-binding domain"/>
    <property type="match status" value="1"/>
</dbReference>
<dbReference type="Pfam" id="PF02607">
    <property type="entry name" value="B12-binding_2"/>
    <property type="match status" value="1"/>
</dbReference>
<evidence type="ECO:0000313" key="7">
    <source>
        <dbReference type="Proteomes" id="UP000326509"/>
    </source>
</evidence>
<dbReference type="GO" id="GO:0003700">
    <property type="term" value="F:DNA-binding transcription factor activity"/>
    <property type="evidence" value="ECO:0007669"/>
    <property type="project" value="InterPro"/>
</dbReference>
<dbReference type="Pfam" id="PF13411">
    <property type="entry name" value="MerR_1"/>
    <property type="match status" value="1"/>
</dbReference>
<protein>
    <submittedName>
        <fullName evidence="6">MerR family transcriptional regulator</fullName>
    </submittedName>
</protein>
<reference evidence="6 7" key="1">
    <citation type="submission" date="2019-08" db="EMBL/GenBank/DDBJ databases">
        <title>Draft genome sequence of Ulvibacter marinus type strain NBRC 109484.</title>
        <authorList>
            <person name="Kawano K."/>
            <person name="Ushijima N."/>
            <person name="Kihara M."/>
            <person name="Itoh H."/>
        </authorList>
    </citation>
    <scope>NUCLEOTIDE SEQUENCE [LARGE SCALE GENOMIC DNA]</scope>
    <source>
        <strain evidence="6 7">NBRC 109484</strain>
    </source>
</reference>
<comment type="caution">
    <text evidence="6">The sequence shown here is derived from an EMBL/GenBank/DDBJ whole genome shotgun (WGS) entry which is preliminary data.</text>
</comment>
<keyword evidence="2" id="KW-0805">Transcription regulation</keyword>
<dbReference type="InterPro" id="IPR047057">
    <property type="entry name" value="MerR_fam"/>
</dbReference>
<keyword evidence="3" id="KW-0238">DNA-binding</keyword>
<dbReference type="PANTHER" id="PTHR30204">
    <property type="entry name" value="REDOX-CYCLING DRUG-SENSING TRANSCRIPTIONAL ACTIVATOR SOXR"/>
    <property type="match status" value="1"/>
</dbReference>
<dbReference type="Gene3D" id="3.40.50.280">
    <property type="entry name" value="Cobalamin-binding domain"/>
    <property type="match status" value="1"/>
</dbReference>